<comment type="caution">
    <text evidence="1">The sequence shown here is derived from an EMBL/GenBank/DDBJ whole genome shotgun (WGS) entry which is preliminary data.</text>
</comment>
<sequence>MGCAPSIIHYEKTEFLKEDVLSDDLEMSDETSANFVNDSIRINESILNRKILYKEENVDFSLVQEQLLDQKPFIIKSCFKKNNKTKQFEQKEKKVRFCKTYFIIVNGVKFVVKRIKQRSSKKRNKLPEVE</sequence>
<dbReference type="EMBL" id="CAJJDP010000047">
    <property type="protein sequence ID" value="CAD8166037.1"/>
    <property type="molecule type" value="Genomic_DNA"/>
</dbReference>
<dbReference type="OrthoDB" id="296452at2759"/>
<dbReference type="Proteomes" id="UP000683925">
    <property type="component" value="Unassembled WGS sequence"/>
</dbReference>
<name>A0A8S1UPE0_PAROT</name>
<gene>
    <name evidence="1" type="ORF">POCTA_138.1.T0470254</name>
</gene>
<keyword evidence="2" id="KW-1185">Reference proteome</keyword>
<proteinExistence type="predicted"/>
<evidence type="ECO:0000313" key="2">
    <source>
        <dbReference type="Proteomes" id="UP000683925"/>
    </source>
</evidence>
<dbReference type="OMA" id="KVRFCKT"/>
<evidence type="ECO:0000313" key="1">
    <source>
        <dbReference type="EMBL" id="CAD8166037.1"/>
    </source>
</evidence>
<reference evidence="1" key="1">
    <citation type="submission" date="2021-01" db="EMBL/GenBank/DDBJ databases">
        <authorList>
            <consortium name="Genoscope - CEA"/>
            <person name="William W."/>
        </authorList>
    </citation>
    <scope>NUCLEOTIDE SEQUENCE</scope>
</reference>
<dbReference type="AlphaFoldDB" id="A0A8S1UPE0"/>
<accession>A0A8S1UPE0</accession>
<protein>
    <submittedName>
        <fullName evidence="1">Uncharacterized protein</fullName>
    </submittedName>
</protein>
<organism evidence="1 2">
    <name type="scientific">Paramecium octaurelia</name>
    <dbReference type="NCBI Taxonomy" id="43137"/>
    <lineage>
        <taxon>Eukaryota</taxon>
        <taxon>Sar</taxon>
        <taxon>Alveolata</taxon>
        <taxon>Ciliophora</taxon>
        <taxon>Intramacronucleata</taxon>
        <taxon>Oligohymenophorea</taxon>
        <taxon>Peniculida</taxon>
        <taxon>Parameciidae</taxon>
        <taxon>Paramecium</taxon>
    </lineage>
</organism>